<name>A0AAE3XDI9_9DEIO</name>
<gene>
    <name evidence="1" type="ORF">J2Y00_002536</name>
</gene>
<comment type="caution">
    <text evidence="1">The sequence shown here is derived from an EMBL/GenBank/DDBJ whole genome shotgun (WGS) entry which is preliminary data.</text>
</comment>
<evidence type="ECO:0000313" key="1">
    <source>
        <dbReference type="EMBL" id="MDR6218939.1"/>
    </source>
</evidence>
<dbReference type="Proteomes" id="UP001185331">
    <property type="component" value="Unassembled WGS sequence"/>
</dbReference>
<proteinExistence type="predicted"/>
<dbReference type="RefSeq" id="WP_309853793.1">
    <property type="nucleotide sequence ID" value="NZ_JAVDQJ010000004.1"/>
</dbReference>
<reference evidence="1" key="1">
    <citation type="submission" date="2023-07" db="EMBL/GenBank/DDBJ databases">
        <title>Sorghum-associated microbial communities from plants grown in Nebraska, USA.</title>
        <authorList>
            <person name="Schachtman D."/>
        </authorList>
    </citation>
    <scope>NUCLEOTIDE SEQUENCE</scope>
    <source>
        <strain evidence="1">BE330</strain>
    </source>
</reference>
<organism evidence="1 2">
    <name type="scientific">Deinococcus soli</name>
    <name type="common">ex Cha et al. 2016</name>
    <dbReference type="NCBI Taxonomy" id="1309411"/>
    <lineage>
        <taxon>Bacteria</taxon>
        <taxon>Thermotogati</taxon>
        <taxon>Deinococcota</taxon>
        <taxon>Deinococci</taxon>
        <taxon>Deinococcales</taxon>
        <taxon>Deinococcaceae</taxon>
        <taxon>Deinococcus</taxon>
    </lineage>
</organism>
<protein>
    <submittedName>
        <fullName evidence="1">Uncharacterized protein</fullName>
    </submittedName>
</protein>
<accession>A0AAE3XDI9</accession>
<dbReference type="AlphaFoldDB" id="A0AAE3XDI9"/>
<evidence type="ECO:0000313" key="2">
    <source>
        <dbReference type="Proteomes" id="UP001185331"/>
    </source>
</evidence>
<sequence>MTDPDALIRAERQRQTELGYTARHDDLHTTGELLLAAQAYELAANGNLRTARRLWPWDAASFRPGTPERCRIKAGALRLAEHDRLARARRR</sequence>
<dbReference type="EMBL" id="JAVDQK010000005">
    <property type="protein sequence ID" value="MDR6218939.1"/>
    <property type="molecule type" value="Genomic_DNA"/>
</dbReference>